<sequence>MKATKHNLFIALLLCATVGFSQTRTKKITEAFKVKDDVIVEINAHDSDIKVEHWDRNEVHVEAILSIDGVSEEEADEYFDSWEIEALGNSNKVIIYSKPDFNGIAFDMDFGDFDIDIPEMNFEFDFEPVIAYALKFDSLNYPAPPEMPAVAMEVLKKIEWDQKAYEKDKEGYLKKWEKEQEKWEKEIEEKYEPMMEQYEKEMEKWAEEFEKKYEPKMKEYEAEMEKWEKDFEERIEPKLKKFEEEMEVKEKKIEKQAKELEKQIEAKQAKMDKMKKKITIKIPKGAKVDVDTKEGKIILPNNVKKA</sequence>
<keyword evidence="3" id="KW-1185">Reference proteome</keyword>
<evidence type="ECO:0000313" key="3">
    <source>
        <dbReference type="Proteomes" id="UP001252186"/>
    </source>
</evidence>
<keyword evidence="1" id="KW-0175">Coiled coil</keyword>
<proteinExistence type="predicted"/>
<dbReference type="RefSeq" id="WP_311592202.1">
    <property type="nucleotide sequence ID" value="NZ_JAVRHV010000001.1"/>
</dbReference>
<evidence type="ECO:0000256" key="1">
    <source>
        <dbReference type="SAM" id="Coils"/>
    </source>
</evidence>
<comment type="caution">
    <text evidence="2">The sequence shown here is derived from an EMBL/GenBank/DDBJ whole genome shotgun (WGS) entry which is preliminary data.</text>
</comment>
<dbReference type="Proteomes" id="UP001252186">
    <property type="component" value="Unassembled WGS sequence"/>
</dbReference>
<name>A0ABU2Y5K6_9FLAO</name>
<gene>
    <name evidence="2" type="ORF">RM519_03710</name>
</gene>
<evidence type="ECO:0000313" key="2">
    <source>
        <dbReference type="EMBL" id="MDT0552343.1"/>
    </source>
</evidence>
<organism evidence="2 3">
    <name type="scientific">Urechidicola vernalis</name>
    <dbReference type="NCBI Taxonomy" id="3075600"/>
    <lineage>
        <taxon>Bacteria</taxon>
        <taxon>Pseudomonadati</taxon>
        <taxon>Bacteroidota</taxon>
        <taxon>Flavobacteriia</taxon>
        <taxon>Flavobacteriales</taxon>
        <taxon>Flavobacteriaceae</taxon>
        <taxon>Urechidicola</taxon>
    </lineage>
</organism>
<feature type="coiled-coil region" evidence="1">
    <location>
        <begin position="210"/>
        <end position="277"/>
    </location>
</feature>
<dbReference type="EMBL" id="JAVRHV010000001">
    <property type="protein sequence ID" value="MDT0552343.1"/>
    <property type="molecule type" value="Genomic_DNA"/>
</dbReference>
<accession>A0ABU2Y5K6</accession>
<protein>
    <submittedName>
        <fullName evidence="2">Uncharacterized protein</fullName>
    </submittedName>
</protein>
<reference evidence="2 3" key="1">
    <citation type="submission" date="2023-09" db="EMBL/GenBank/DDBJ databases">
        <authorList>
            <person name="Rey-Velasco X."/>
        </authorList>
    </citation>
    <scope>NUCLEOTIDE SEQUENCE [LARGE SCALE GENOMIC DNA]</scope>
    <source>
        <strain evidence="2 3">P050</strain>
    </source>
</reference>